<evidence type="ECO:0000313" key="2">
    <source>
        <dbReference type="EMBL" id="MEQ2357544.1"/>
    </source>
</evidence>
<dbReference type="EC" id="1.-.-.-" evidence="2"/>
<dbReference type="RefSeq" id="WP_349077669.1">
    <property type="nucleotide sequence ID" value="NZ_JBBMEI010000008.1"/>
</dbReference>
<organism evidence="2 3">
    <name type="scientific">Blautia intestinihominis</name>
    <dbReference type="NCBI Taxonomy" id="3133152"/>
    <lineage>
        <taxon>Bacteria</taxon>
        <taxon>Bacillati</taxon>
        <taxon>Bacillota</taxon>
        <taxon>Clostridia</taxon>
        <taxon>Lachnospirales</taxon>
        <taxon>Lachnospiraceae</taxon>
        <taxon>Blautia</taxon>
    </lineage>
</organism>
<evidence type="ECO:0000259" key="1">
    <source>
        <dbReference type="Pfam" id="PF01243"/>
    </source>
</evidence>
<dbReference type="Pfam" id="PF01243">
    <property type="entry name" value="PNPOx_N"/>
    <property type="match status" value="1"/>
</dbReference>
<reference evidence="2 3" key="1">
    <citation type="submission" date="2024-03" db="EMBL/GenBank/DDBJ databases">
        <title>Human intestinal bacterial collection.</title>
        <authorList>
            <person name="Pauvert C."/>
            <person name="Hitch T.C.A."/>
            <person name="Clavel T."/>
        </authorList>
    </citation>
    <scope>NUCLEOTIDE SEQUENCE [LARGE SCALE GENOMIC DNA]</scope>
    <source>
        <strain evidence="2 3">CLA-AA-H95</strain>
    </source>
</reference>
<keyword evidence="3" id="KW-1185">Reference proteome</keyword>
<dbReference type="InterPro" id="IPR011576">
    <property type="entry name" value="Pyridox_Oxase_N"/>
</dbReference>
<feature type="domain" description="Pyridoxamine 5'-phosphate oxidase N-terminal" evidence="1">
    <location>
        <begin position="86"/>
        <end position="210"/>
    </location>
</feature>
<dbReference type="EMBL" id="JBBMEI010000008">
    <property type="protein sequence ID" value="MEQ2357544.1"/>
    <property type="molecule type" value="Genomic_DNA"/>
</dbReference>
<dbReference type="Proteomes" id="UP001446032">
    <property type="component" value="Unassembled WGS sequence"/>
</dbReference>
<dbReference type="SUPFAM" id="SSF50475">
    <property type="entry name" value="FMN-binding split barrel"/>
    <property type="match status" value="1"/>
</dbReference>
<protein>
    <submittedName>
        <fullName evidence="2">Pyridoxamine 5'-phosphate oxidase family protein</fullName>
        <ecNumber evidence="2">1.-.-.-</ecNumber>
        <ecNumber evidence="2">1.4.3.5</ecNumber>
    </submittedName>
</protein>
<proteinExistence type="predicted"/>
<dbReference type="InterPro" id="IPR012349">
    <property type="entry name" value="Split_barrel_FMN-bd"/>
</dbReference>
<evidence type="ECO:0000313" key="3">
    <source>
        <dbReference type="Proteomes" id="UP001446032"/>
    </source>
</evidence>
<gene>
    <name evidence="2" type="ORF">WMO75_04160</name>
</gene>
<dbReference type="EC" id="1.4.3.5" evidence="2"/>
<name>A0ABV1AHB2_9FIRM</name>
<sequence>MAKVRVIKKNDDYSMDYQVGDILEVTGTWYGGINVNSKTGIPLCLDKDEYEEIPENTDLSHEEYERAANYWKEKDAQSKKLDQDALKKAVEEYIQANNTCALATAAGDFVRCTPLEYTYHDDCFWIFSEGGEKFYALEKNKNVCLVIFDKYEGFGKLKGMQVTGLTSIVEPFSQEYVQAADFRKIPLKALEKMLHPMNLIKIKPKKIEFVNSDFKKDGADSRQTLICD</sequence>
<dbReference type="GO" id="GO:0004733">
    <property type="term" value="F:pyridoxamine phosphate oxidase activity"/>
    <property type="evidence" value="ECO:0007669"/>
    <property type="project" value="UniProtKB-EC"/>
</dbReference>
<keyword evidence="2" id="KW-0560">Oxidoreductase</keyword>
<accession>A0ABV1AHB2</accession>
<comment type="caution">
    <text evidence="2">The sequence shown here is derived from an EMBL/GenBank/DDBJ whole genome shotgun (WGS) entry which is preliminary data.</text>
</comment>
<dbReference type="Gene3D" id="2.30.110.10">
    <property type="entry name" value="Electron Transport, Fmn-binding Protein, Chain A"/>
    <property type="match status" value="1"/>
</dbReference>